<organism evidence="13 14">
    <name type="scientific">Thiohalobacter thiocyanaticus</name>
    <dbReference type="NCBI Taxonomy" id="585455"/>
    <lineage>
        <taxon>Bacteria</taxon>
        <taxon>Pseudomonadati</taxon>
        <taxon>Pseudomonadota</taxon>
        <taxon>Gammaproteobacteria</taxon>
        <taxon>Thiohalobacterales</taxon>
        <taxon>Thiohalobacteraceae</taxon>
        <taxon>Thiohalobacter</taxon>
    </lineage>
</organism>
<dbReference type="EMBL" id="AP018052">
    <property type="protein sequence ID" value="BAZ94094.1"/>
    <property type="molecule type" value="Genomic_DNA"/>
</dbReference>
<evidence type="ECO:0000256" key="8">
    <source>
        <dbReference type="ARBA" id="ARBA00022989"/>
    </source>
</evidence>
<evidence type="ECO:0000256" key="7">
    <source>
        <dbReference type="ARBA" id="ARBA00022927"/>
    </source>
</evidence>
<keyword evidence="4 11" id="KW-0813">Transport</keyword>
<keyword evidence="6 11" id="KW-0812">Transmembrane</keyword>
<dbReference type="AlphaFoldDB" id="A0A1Z4VSB6"/>
<dbReference type="PANTHER" id="PTHR34182">
    <property type="entry name" value="PROTEIN-EXPORT MEMBRANE PROTEIN SECG"/>
    <property type="match status" value="1"/>
</dbReference>
<comment type="similarity">
    <text evidence="2 11">Belongs to the SecG family.</text>
</comment>
<keyword evidence="9 11" id="KW-0811">Translocation</keyword>
<proteinExistence type="inferred from homology"/>
<evidence type="ECO:0000256" key="1">
    <source>
        <dbReference type="ARBA" id="ARBA00004651"/>
    </source>
</evidence>
<feature type="transmembrane region" description="Helical" evidence="11">
    <location>
        <begin position="51"/>
        <end position="70"/>
    </location>
</feature>
<comment type="subcellular location">
    <subcellularLocation>
        <location evidence="1 11">Cell membrane</location>
        <topology evidence="1 11">Multi-pass membrane protein</topology>
    </subcellularLocation>
</comment>
<dbReference type="Proteomes" id="UP000218765">
    <property type="component" value="Chromosome"/>
</dbReference>
<evidence type="ECO:0000256" key="3">
    <source>
        <dbReference type="ARBA" id="ARBA00017876"/>
    </source>
</evidence>
<feature type="region of interest" description="Disordered" evidence="12">
    <location>
        <begin position="81"/>
        <end position="136"/>
    </location>
</feature>
<keyword evidence="7 11" id="KW-0653">Protein transport</keyword>
<dbReference type="PRINTS" id="PR01651">
    <property type="entry name" value="SECGEXPORT"/>
</dbReference>
<feature type="compositionally biased region" description="Low complexity" evidence="12">
    <location>
        <begin position="114"/>
        <end position="125"/>
    </location>
</feature>
<evidence type="ECO:0000256" key="10">
    <source>
        <dbReference type="ARBA" id="ARBA00023136"/>
    </source>
</evidence>
<accession>A0A1Z4VSB6</accession>
<dbReference type="GO" id="GO:0043952">
    <property type="term" value="P:protein transport by the Sec complex"/>
    <property type="evidence" value="ECO:0007669"/>
    <property type="project" value="TreeGrafter"/>
</dbReference>
<dbReference type="KEGG" id="ttc:FOKN1_1706"/>
<evidence type="ECO:0000313" key="14">
    <source>
        <dbReference type="Proteomes" id="UP000218765"/>
    </source>
</evidence>
<evidence type="ECO:0000256" key="4">
    <source>
        <dbReference type="ARBA" id="ARBA00022448"/>
    </source>
</evidence>
<evidence type="ECO:0000256" key="6">
    <source>
        <dbReference type="ARBA" id="ARBA00022692"/>
    </source>
</evidence>
<comment type="caution">
    <text evidence="11">Lacks conserved residue(s) required for the propagation of feature annotation.</text>
</comment>
<dbReference type="GO" id="GO:0009306">
    <property type="term" value="P:protein secretion"/>
    <property type="evidence" value="ECO:0007669"/>
    <property type="project" value="UniProtKB-UniRule"/>
</dbReference>
<dbReference type="GO" id="GO:0065002">
    <property type="term" value="P:intracellular protein transmembrane transport"/>
    <property type="evidence" value="ECO:0007669"/>
    <property type="project" value="TreeGrafter"/>
</dbReference>
<comment type="function">
    <text evidence="11">Involved in protein export. Participates in an early event of protein translocation.</text>
</comment>
<evidence type="ECO:0000256" key="12">
    <source>
        <dbReference type="SAM" id="MobiDB-lite"/>
    </source>
</evidence>
<protein>
    <recommendedName>
        <fullName evidence="3 11">Protein-export membrane protein SecG</fullName>
    </recommendedName>
</protein>
<keyword evidence="5 11" id="KW-1003">Cell membrane</keyword>
<sequence>MYTILIIVQVLIAIGLVVLILLQHGKGADAGAAFGSGASSTVFGSQGSASFLTRITAVLATLFFLNSLALSTGFVMGEREPSSVAEQVSPVPAAGEAAPEDLPPMEQSQPQESAPADVPAMDMPAQGEQTADDLPQ</sequence>
<dbReference type="InterPro" id="IPR004692">
    <property type="entry name" value="SecG"/>
</dbReference>
<evidence type="ECO:0000256" key="9">
    <source>
        <dbReference type="ARBA" id="ARBA00023010"/>
    </source>
</evidence>
<keyword evidence="10 11" id="KW-0472">Membrane</keyword>
<evidence type="ECO:0000256" key="11">
    <source>
        <dbReference type="RuleBase" id="RU365087"/>
    </source>
</evidence>
<name>A0A1Z4VSB6_9GAMM</name>
<dbReference type="GO" id="GO:0015450">
    <property type="term" value="F:protein-transporting ATPase activity"/>
    <property type="evidence" value="ECO:0007669"/>
    <property type="project" value="UniProtKB-UniRule"/>
</dbReference>
<dbReference type="Pfam" id="PF03840">
    <property type="entry name" value="SecG"/>
    <property type="match status" value="1"/>
</dbReference>
<dbReference type="PANTHER" id="PTHR34182:SF1">
    <property type="entry name" value="PROTEIN-EXPORT MEMBRANE PROTEIN SECG"/>
    <property type="match status" value="1"/>
</dbReference>
<gene>
    <name evidence="13" type="ORF">FOKN1_1706</name>
</gene>
<keyword evidence="14" id="KW-1185">Reference proteome</keyword>
<evidence type="ECO:0000256" key="5">
    <source>
        <dbReference type="ARBA" id="ARBA00022475"/>
    </source>
</evidence>
<dbReference type="NCBIfam" id="TIGR00810">
    <property type="entry name" value="secG"/>
    <property type="match status" value="1"/>
</dbReference>
<evidence type="ECO:0000256" key="2">
    <source>
        <dbReference type="ARBA" id="ARBA00008445"/>
    </source>
</evidence>
<dbReference type="GO" id="GO:0005886">
    <property type="term" value="C:plasma membrane"/>
    <property type="evidence" value="ECO:0007669"/>
    <property type="project" value="UniProtKB-SubCell"/>
</dbReference>
<keyword evidence="8 11" id="KW-1133">Transmembrane helix</keyword>
<reference evidence="13 14" key="1">
    <citation type="submission" date="2017-05" db="EMBL/GenBank/DDBJ databases">
        <title>Thiocyanate degradation by Thiohalobacter thiocyanaticus FOKN1.</title>
        <authorList>
            <person name="Oshiki M."/>
            <person name="Fukushima T."/>
            <person name="Kawano S."/>
            <person name="Nakagawa J."/>
        </authorList>
    </citation>
    <scope>NUCLEOTIDE SEQUENCE [LARGE SCALE GENOMIC DNA]</scope>
    <source>
        <strain evidence="13 14">FOKN1</strain>
    </source>
</reference>
<evidence type="ECO:0000313" key="13">
    <source>
        <dbReference type="EMBL" id="BAZ94094.1"/>
    </source>
</evidence>